<dbReference type="PaxDb" id="6945-B7PGE9"/>
<name>B7PGE9_IXOSC</name>
<evidence type="ECO:0000256" key="1">
    <source>
        <dbReference type="SAM" id="MobiDB-lite"/>
    </source>
</evidence>
<gene>
    <name evidence="2" type="ORF">IscW_ISCW003846</name>
</gene>
<evidence type="ECO:0000313" key="3">
    <source>
        <dbReference type="EnsemblMetazoa" id="ISCW003846-PA"/>
    </source>
</evidence>
<sequence>MQAGTSSPNKELLHHNESTAATTTTQRGAFYDGGPTGAYASDRRGRPEPVAASWSRGSRPVASLDPTGNPGFPRVAFRLVSRQHSGHSGAHQRAM</sequence>
<protein>
    <submittedName>
        <fullName evidence="2 3">Uncharacterized protein</fullName>
    </submittedName>
</protein>
<dbReference type="InParanoid" id="B7PGE9"/>
<organism>
    <name type="scientific">Ixodes scapularis</name>
    <name type="common">Black-legged tick</name>
    <name type="synonym">Deer tick</name>
    <dbReference type="NCBI Taxonomy" id="6945"/>
    <lineage>
        <taxon>Eukaryota</taxon>
        <taxon>Metazoa</taxon>
        <taxon>Ecdysozoa</taxon>
        <taxon>Arthropoda</taxon>
        <taxon>Chelicerata</taxon>
        <taxon>Arachnida</taxon>
        <taxon>Acari</taxon>
        <taxon>Parasitiformes</taxon>
        <taxon>Ixodida</taxon>
        <taxon>Ixodoidea</taxon>
        <taxon>Ixodidae</taxon>
        <taxon>Ixodinae</taxon>
        <taxon>Ixodes</taxon>
    </lineage>
</organism>
<dbReference type="AlphaFoldDB" id="B7PGE9"/>
<evidence type="ECO:0000313" key="2">
    <source>
        <dbReference type="EMBL" id="EEC05671.1"/>
    </source>
</evidence>
<reference evidence="3" key="2">
    <citation type="submission" date="2020-05" db="UniProtKB">
        <authorList>
            <consortium name="EnsemblMetazoa"/>
        </authorList>
    </citation>
    <scope>IDENTIFICATION</scope>
    <source>
        <strain evidence="3">wikel</strain>
    </source>
</reference>
<dbReference type="HOGENOM" id="CLU_2375095_0_0_1"/>
<dbReference type="EMBL" id="ABJB010520816">
    <property type="status" value="NOT_ANNOTATED_CDS"/>
    <property type="molecule type" value="Genomic_DNA"/>
</dbReference>
<dbReference type="VEuPathDB" id="VectorBase:ISCI003846"/>
<accession>B7PGE9</accession>
<feature type="region of interest" description="Disordered" evidence="1">
    <location>
        <begin position="1"/>
        <end position="95"/>
    </location>
</feature>
<dbReference type="EnsemblMetazoa" id="ISCW003846-RA">
    <property type="protein sequence ID" value="ISCW003846-PA"/>
    <property type="gene ID" value="ISCW003846"/>
</dbReference>
<proteinExistence type="predicted"/>
<dbReference type="Proteomes" id="UP000001555">
    <property type="component" value="Unassembled WGS sequence"/>
</dbReference>
<reference evidence="2 4" key="1">
    <citation type="submission" date="2008-03" db="EMBL/GenBank/DDBJ databases">
        <title>Annotation of Ixodes scapularis.</title>
        <authorList>
            <consortium name="Ixodes scapularis Genome Project Consortium"/>
            <person name="Caler E."/>
            <person name="Hannick L.I."/>
            <person name="Bidwell S."/>
            <person name="Joardar V."/>
            <person name="Thiagarajan M."/>
            <person name="Amedeo P."/>
            <person name="Galinsky K.J."/>
            <person name="Schobel S."/>
            <person name="Inman J."/>
            <person name="Hostetler J."/>
            <person name="Miller J."/>
            <person name="Hammond M."/>
            <person name="Megy K."/>
            <person name="Lawson D."/>
            <person name="Kodira C."/>
            <person name="Sutton G."/>
            <person name="Meyer J."/>
            <person name="Hill C.A."/>
            <person name="Birren B."/>
            <person name="Nene V."/>
            <person name="Collins F."/>
            <person name="Alarcon-Chaidez F."/>
            <person name="Wikel S."/>
            <person name="Strausberg R."/>
        </authorList>
    </citation>
    <scope>NUCLEOTIDE SEQUENCE [LARGE SCALE GENOMIC DNA]</scope>
    <source>
        <strain evidence="4">Wikel</strain>
        <strain evidence="2">Wikel colony</strain>
    </source>
</reference>
<keyword evidence="4" id="KW-1185">Reference proteome</keyword>
<dbReference type="VEuPathDB" id="VectorBase:ISCW003846"/>
<feature type="compositionally biased region" description="Polar residues" evidence="1">
    <location>
        <begin position="18"/>
        <end position="27"/>
    </location>
</feature>
<dbReference type="EMBL" id="DS707746">
    <property type="protein sequence ID" value="EEC05671.1"/>
    <property type="molecule type" value="Genomic_DNA"/>
</dbReference>
<evidence type="ECO:0000313" key="4">
    <source>
        <dbReference type="Proteomes" id="UP000001555"/>
    </source>
</evidence>